<evidence type="ECO:0000313" key="1">
    <source>
        <dbReference type="EMBL" id="PLS04036.1"/>
    </source>
</evidence>
<gene>
    <name evidence="1" type="ORF">CVD27_12820</name>
</gene>
<organism evidence="1 2">
    <name type="scientific">Neobacillus cucumis</name>
    <dbReference type="NCBI Taxonomy" id="1740721"/>
    <lineage>
        <taxon>Bacteria</taxon>
        <taxon>Bacillati</taxon>
        <taxon>Bacillota</taxon>
        <taxon>Bacilli</taxon>
        <taxon>Bacillales</taxon>
        <taxon>Bacillaceae</taxon>
        <taxon>Neobacillus</taxon>
    </lineage>
</organism>
<dbReference type="RefSeq" id="WP_101648300.1">
    <property type="nucleotide sequence ID" value="NZ_PGVE01000048.1"/>
</dbReference>
<sequence length="234" mass="27283">MGNDLSLPDSIIKNTIKENLLEKYERNTLIRGLIQIVPYGGLVDSILTTSYNNILVDRAKTFYDELGLGNIEITPEVIKNEDFLHSYFATYKAALYTKQREKIRFFARLLNNGILSDFINNVEEYDDYLKILDELTYREIYLLNTLKVMEDRTNDSDLKELIHWQEFSSQITNDLRISEEELKLFLIRLSRTGCFVDVLTFAGLGAKGYTSILFKTLSKLIEIKDEDLVYFQRN</sequence>
<accession>A0A2N5HES6</accession>
<dbReference type="EMBL" id="PGVE01000048">
    <property type="protein sequence ID" value="PLS04036.1"/>
    <property type="molecule type" value="Genomic_DNA"/>
</dbReference>
<evidence type="ECO:0000313" key="2">
    <source>
        <dbReference type="Proteomes" id="UP000234950"/>
    </source>
</evidence>
<dbReference type="Proteomes" id="UP000234950">
    <property type="component" value="Unassembled WGS sequence"/>
</dbReference>
<keyword evidence="2" id="KW-1185">Reference proteome</keyword>
<reference evidence="1 2" key="1">
    <citation type="submission" date="2017-11" db="EMBL/GenBank/DDBJ databases">
        <title>Comparitive Functional Genomics of Dry Heat Resistant strains isolated from the Viking Spacecraft.</title>
        <authorList>
            <person name="Seuylemezian A."/>
            <person name="Cooper K."/>
            <person name="Vaishampayan P."/>
        </authorList>
    </citation>
    <scope>NUCLEOTIDE SEQUENCE [LARGE SCALE GENOMIC DNA]</scope>
    <source>
        <strain evidence="1 2">V32-6</strain>
    </source>
</reference>
<proteinExistence type="predicted"/>
<dbReference type="OrthoDB" id="9255694at2"/>
<name>A0A2N5HES6_9BACI</name>
<dbReference type="AlphaFoldDB" id="A0A2N5HES6"/>
<protein>
    <submittedName>
        <fullName evidence="1">Uncharacterized protein</fullName>
    </submittedName>
</protein>
<comment type="caution">
    <text evidence="1">The sequence shown here is derived from an EMBL/GenBank/DDBJ whole genome shotgun (WGS) entry which is preliminary data.</text>
</comment>